<evidence type="ECO:0000256" key="7">
    <source>
        <dbReference type="ARBA" id="ARBA00022839"/>
    </source>
</evidence>
<dbReference type="NCBIfam" id="TIGR00573">
    <property type="entry name" value="dnaq"/>
    <property type="match status" value="1"/>
</dbReference>
<dbReference type="Pfam" id="PF13307">
    <property type="entry name" value="Helicase_C_2"/>
    <property type="match status" value="1"/>
</dbReference>
<dbReference type="InterPro" id="IPR027417">
    <property type="entry name" value="P-loop_NTPase"/>
</dbReference>
<protein>
    <recommendedName>
        <fullName evidence="10 11">3'-5' exonuclease DinG</fullName>
        <ecNumber evidence="10 11">3.1.-.-</ecNumber>
    </recommendedName>
</protein>
<dbReference type="InterPro" id="IPR006054">
    <property type="entry name" value="DnaQ"/>
</dbReference>
<evidence type="ECO:0000313" key="14">
    <source>
        <dbReference type="Proteomes" id="UP000051296"/>
    </source>
</evidence>
<dbReference type="NCBIfam" id="TIGR01407">
    <property type="entry name" value="dinG_rel"/>
    <property type="match status" value="1"/>
</dbReference>
<keyword evidence="14" id="KW-1185">Reference proteome</keyword>
<keyword evidence="13" id="KW-0347">Helicase</keyword>
<dbReference type="PANTHER" id="PTHR30231">
    <property type="entry name" value="DNA POLYMERASE III SUBUNIT EPSILON"/>
    <property type="match status" value="1"/>
</dbReference>
<keyword evidence="8 10" id="KW-0067">ATP-binding</keyword>
<comment type="caution">
    <text evidence="13">The sequence shown here is derived from an EMBL/GenBank/DDBJ whole genome shotgun (WGS) entry which is preliminary data.</text>
</comment>
<dbReference type="eggNOG" id="COG2176">
    <property type="taxonomic scope" value="Bacteria"/>
</dbReference>
<dbReference type="EMBL" id="JQAX01000001">
    <property type="protein sequence ID" value="KRN33578.1"/>
    <property type="molecule type" value="Genomic_DNA"/>
</dbReference>
<dbReference type="GO" id="GO:0003887">
    <property type="term" value="F:DNA-directed DNA polymerase activity"/>
    <property type="evidence" value="ECO:0007669"/>
    <property type="project" value="UniProtKB-KW"/>
</dbReference>
<dbReference type="AlphaFoldDB" id="A0A0R2G8Q8"/>
<keyword evidence="1" id="KW-0808">Transferase</keyword>
<dbReference type="HAMAP" id="MF_02206">
    <property type="entry name" value="DinG_exonucl"/>
    <property type="match status" value="1"/>
</dbReference>
<dbReference type="GO" id="GO:0004386">
    <property type="term" value="F:helicase activity"/>
    <property type="evidence" value="ECO:0007669"/>
    <property type="project" value="UniProtKB-KW"/>
</dbReference>
<dbReference type="CDD" id="cd06127">
    <property type="entry name" value="DEDDh"/>
    <property type="match status" value="1"/>
</dbReference>
<dbReference type="GO" id="GO:0003677">
    <property type="term" value="F:DNA binding"/>
    <property type="evidence" value="ECO:0007669"/>
    <property type="project" value="InterPro"/>
</dbReference>
<evidence type="ECO:0000256" key="6">
    <source>
        <dbReference type="ARBA" id="ARBA00022801"/>
    </source>
</evidence>
<feature type="binding site" evidence="10">
    <location>
        <begin position="289"/>
        <end position="296"/>
    </location>
    <ligand>
        <name>ATP</name>
        <dbReference type="ChEBI" id="CHEBI:30616"/>
    </ligand>
</feature>
<dbReference type="SUPFAM" id="SSF53098">
    <property type="entry name" value="Ribonuclease H-like"/>
    <property type="match status" value="1"/>
</dbReference>
<comment type="caution">
    <text evidence="10">Lacks conserved residue(s) required for the propagation of feature annotation.</text>
</comment>
<evidence type="ECO:0000256" key="11">
    <source>
        <dbReference type="RuleBase" id="RU364106"/>
    </source>
</evidence>
<keyword evidence="4 10" id="KW-0540">Nuclease</keyword>
<gene>
    <name evidence="10 11" type="primary">dinG</name>
    <name evidence="13" type="ORF">IV68_GL000384</name>
</gene>
<dbReference type="eggNOG" id="COG1199">
    <property type="taxonomic scope" value="Bacteria"/>
</dbReference>
<evidence type="ECO:0000256" key="4">
    <source>
        <dbReference type="ARBA" id="ARBA00022722"/>
    </source>
</evidence>
<dbReference type="SMART" id="SM00479">
    <property type="entry name" value="EXOIII"/>
    <property type="match status" value="1"/>
</dbReference>
<dbReference type="Gene3D" id="3.30.420.10">
    <property type="entry name" value="Ribonuclease H-like superfamily/Ribonuclease H"/>
    <property type="match status" value="1"/>
</dbReference>
<comment type="similarity">
    <text evidence="10 11">Belongs to the helicase family. DinG subfamily. Type 2 sub-subfamily.</text>
</comment>
<proteinExistence type="inferred from homology"/>
<organism evidence="13 14">
    <name type="scientific">Weissella halotolerans DSM 20190</name>
    <dbReference type="NCBI Taxonomy" id="1123500"/>
    <lineage>
        <taxon>Bacteria</taxon>
        <taxon>Bacillati</taxon>
        <taxon>Bacillota</taxon>
        <taxon>Bacilli</taxon>
        <taxon>Lactobacillales</taxon>
        <taxon>Lactobacillaceae</taxon>
        <taxon>Weissella</taxon>
    </lineage>
</organism>
<accession>A0A0R2G8Q8</accession>
<comment type="function">
    <text evidence="10 11">3'-5' exonuclease.</text>
</comment>
<dbReference type="InterPro" id="IPR006555">
    <property type="entry name" value="ATP-dep_Helicase_C"/>
</dbReference>
<dbReference type="GO" id="GO:0005524">
    <property type="term" value="F:ATP binding"/>
    <property type="evidence" value="ECO:0007669"/>
    <property type="project" value="UniProtKB-UniRule"/>
</dbReference>
<dbReference type="EC" id="3.1.-.-" evidence="10 11"/>
<reference evidence="13 14" key="1">
    <citation type="journal article" date="2015" name="Genome Announc.">
        <title>Expanding the biotechnology potential of lactobacilli through comparative genomics of 213 strains and associated genera.</title>
        <authorList>
            <person name="Sun Z."/>
            <person name="Harris H.M."/>
            <person name="McCann A."/>
            <person name="Guo C."/>
            <person name="Argimon S."/>
            <person name="Zhang W."/>
            <person name="Yang X."/>
            <person name="Jeffery I.B."/>
            <person name="Cooney J.C."/>
            <person name="Kagawa T.F."/>
            <person name="Liu W."/>
            <person name="Song Y."/>
            <person name="Salvetti E."/>
            <person name="Wrobel A."/>
            <person name="Rasinkangas P."/>
            <person name="Parkhill J."/>
            <person name="Rea M.C."/>
            <person name="O'Sullivan O."/>
            <person name="Ritari J."/>
            <person name="Douillard F.P."/>
            <person name="Paul Ross R."/>
            <person name="Yang R."/>
            <person name="Briner A.E."/>
            <person name="Felis G.E."/>
            <person name="de Vos W.M."/>
            <person name="Barrangou R."/>
            <person name="Klaenhammer T.R."/>
            <person name="Caufield P.W."/>
            <person name="Cui Y."/>
            <person name="Zhang H."/>
            <person name="O'Toole P.W."/>
        </authorList>
    </citation>
    <scope>NUCLEOTIDE SEQUENCE [LARGE SCALE GENOMIC DNA]</scope>
    <source>
        <strain evidence="13 14">DSM 20190</strain>
    </source>
</reference>
<evidence type="ECO:0000256" key="8">
    <source>
        <dbReference type="ARBA" id="ARBA00022840"/>
    </source>
</evidence>
<dbReference type="InParanoid" id="A0A0R2G8Q8"/>
<dbReference type="Proteomes" id="UP000051296">
    <property type="component" value="Unassembled WGS sequence"/>
</dbReference>
<keyword evidence="3" id="KW-0235">DNA replication</keyword>
<dbReference type="PROSITE" id="PS51193">
    <property type="entry name" value="HELICASE_ATP_BIND_2"/>
    <property type="match status" value="1"/>
</dbReference>
<dbReference type="OrthoDB" id="9803913at2"/>
<keyword evidence="6 10" id="KW-0378">Hydrolase</keyword>
<dbReference type="PATRIC" id="fig|1123500.6.peg.385"/>
<evidence type="ECO:0000256" key="1">
    <source>
        <dbReference type="ARBA" id="ARBA00022679"/>
    </source>
</evidence>
<dbReference type="STRING" id="1123500.GCA_000420365_00120"/>
<dbReference type="SUPFAM" id="SSF52540">
    <property type="entry name" value="P-loop containing nucleoside triphosphate hydrolases"/>
    <property type="match status" value="1"/>
</dbReference>
<keyword evidence="2" id="KW-0548">Nucleotidyltransferase</keyword>
<dbReference type="InterPro" id="IPR013520">
    <property type="entry name" value="Ribonucl_H"/>
</dbReference>
<evidence type="ECO:0000256" key="2">
    <source>
        <dbReference type="ARBA" id="ARBA00022695"/>
    </source>
</evidence>
<evidence type="ECO:0000259" key="12">
    <source>
        <dbReference type="PROSITE" id="PS51193"/>
    </source>
</evidence>
<dbReference type="InterPro" id="IPR011545">
    <property type="entry name" value="DEAD/DEAH_box_helicase_dom"/>
</dbReference>
<evidence type="ECO:0000256" key="5">
    <source>
        <dbReference type="ARBA" id="ARBA00022741"/>
    </source>
</evidence>
<dbReference type="InterPro" id="IPR012337">
    <property type="entry name" value="RNaseH-like_sf"/>
</dbReference>
<dbReference type="GO" id="GO:0005829">
    <property type="term" value="C:cytosol"/>
    <property type="evidence" value="ECO:0007669"/>
    <property type="project" value="TreeGrafter"/>
</dbReference>
<dbReference type="RefSeq" id="WP_022790922.1">
    <property type="nucleotide sequence ID" value="NZ_ATUU01000001.1"/>
</dbReference>
<evidence type="ECO:0000313" key="13">
    <source>
        <dbReference type="EMBL" id="KRN33578.1"/>
    </source>
</evidence>
<dbReference type="PANTHER" id="PTHR30231:SF41">
    <property type="entry name" value="DNA POLYMERASE III SUBUNIT EPSILON"/>
    <property type="match status" value="1"/>
</dbReference>
<feature type="domain" description="Helicase ATP-binding" evidence="12">
    <location>
        <begin position="245"/>
        <end position="535"/>
    </location>
</feature>
<dbReference type="GO" id="GO:0016818">
    <property type="term" value="F:hydrolase activity, acting on acid anhydrides, in phosphorus-containing anhydrides"/>
    <property type="evidence" value="ECO:0007669"/>
    <property type="project" value="InterPro"/>
</dbReference>
<sequence length="941" mass="106029">MKNKDIYAVVDLETTRTSTETGHIIQIAIAFVQDQKIINQFSTLINPGETIPRQITELTGITTKMVQHAPRFEDIGLTVHAMLTGTIFVAHNVNFDLPFLNAEFERIGLTPLAGPALDTVPLSQILWPTTPGFSLGAMAKFLQIEHRHPHQADSDALTTARLLIKILHKAKHLPMVTLQALVNLPMTLPRETHRVFEQALKENQQAPGQLPPFLEVIDGLAIRRFSKPTPLKQASAFAFPKKAAQKRTLLTDPLVYREQQGKLMNLIDSHYHQLPTELQPGQGGLVLEAPTGMGKTLGYLLPYAYLANETGKQVVVSVPTVNLQQTVTETVGDQLNERLPFEVRAASLKGRQHYLNLQSFRRSLTIDEGSNAFQMIKAQLLVWLTETLTGDLDEVNLVNPQADFMAKLTQIANNPAGSPFKGHEFFDRQKLVAQQAQFIVVNHAYLATYAKELGQLAGNKPYLVIDEPQHLPDAVLHQGQHRLAFPKWIDAVGDALNRLTSHHEETIIPILQRIGTGEQLKSEFQANLTQLQGQLPKLVTALYRQFLLGQHHPNLTEPFEKVLPEDQLAIFWRDQADLLQVLLGAVYGLNQTLDAFLAAFSQVKHAFSLTERQTLADFRRSLGQITRAQRQLTQFQQDLLDYPAATVFWLTEFPQAKGQALMLSGGLLHTFDYFADRVYPYFMPPTLIGATLFTSNRSSFLYDRLNLDRSQTEAHQFKDVFDYAHQAELFMVTDGPSPMADDYVNYVTKEIEAILAQVQENTLILFNSLDMIEQAFTRLQENHSGSRHNMTILAQGVTGTRTRILKRMQHEQRTVVLGANSFWEGINLPKEQVRLVIITRLPFEQPNSVPAKAEEAVLKAQGRQPFYQNTLPKAVMRLRQGVGRLLRSPEDYGAVVILDSRITTKKYGKTLKNMLPKALPQRELAKKDLPSAIANFFREHR</sequence>
<dbReference type="InterPro" id="IPR014013">
    <property type="entry name" value="Helic_SF1/SF2_ATP-bd_DinG/Rad3"/>
</dbReference>
<dbReference type="Gene3D" id="3.40.50.300">
    <property type="entry name" value="P-loop containing nucleotide triphosphate hydrolases"/>
    <property type="match status" value="2"/>
</dbReference>
<dbReference type="GO" id="GO:0045004">
    <property type="term" value="P:DNA replication proofreading"/>
    <property type="evidence" value="ECO:0007669"/>
    <property type="project" value="TreeGrafter"/>
</dbReference>
<evidence type="ECO:0000256" key="9">
    <source>
        <dbReference type="ARBA" id="ARBA00022932"/>
    </source>
</evidence>
<dbReference type="InterPro" id="IPR036397">
    <property type="entry name" value="RNaseH_sf"/>
</dbReference>
<keyword evidence="7 10" id="KW-0269">Exonuclease</keyword>
<dbReference type="FunFam" id="3.30.420.10:FF:000045">
    <property type="entry name" value="3'-5' exonuclease DinG"/>
    <property type="match status" value="1"/>
</dbReference>
<dbReference type="GO" id="GO:0008408">
    <property type="term" value="F:3'-5' exonuclease activity"/>
    <property type="evidence" value="ECO:0007669"/>
    <property type="project" value="UniProtKB-UniRule"/>
</dbReference>
<dbReference type="InterPro" id="IPR006310">
    <property type="entry name" value="DinG"/>
</dbReference>
<keyword evidence="9" id="KW-0239">DNA-directed DNA polymerase</keyword>
<dbReference type="SMART" id="SM00491">
    <property type="entry name" value="HELICc2"/>
    <property type="match status" value="1"/>
</dbReference>
<evidence type="ECO:0000256" key="3">
    <source>
        <dbReference type="ARBA" id="ARBA00022705"/>
    </source>
</evidence>
<dbReference type="Pfam" id="PF00270">
    <property type="entry name" value="DEAD"/>
    <property type="match status" value="1"/>
</dbReference>
<name>A0A0R2G8Q8_9LACO</name>
<dbReference type="Pfam" id="PF00929">
    <property type="entry name" value="RNase_T"/>
    <property type="match status" value="1"/>
</dbReference>
<keyword evidence="5 10" id="KW-0547">Nucleotide-binding</keyword>
<evidence type="ECO:0000256" key="10">
    <source>
        <dbReference type="HAMAP-Rule" id="MF_02206"/>
    </source>
</evidence>
<dbReference type="FunCoup" id="A0A0R2G8Q8">
    <property type="interactions" value="146"/>
</dbReference>